<gene>
    <name evidence="6" type="ORF">B0J11DRAFT_522500</name>
</gene>
<evidence type="ECO:0000313" key="6">
    <source>
        <dbReference type="EMBL" id="KAH7130129.1"/>
    </source>
</evidence>
<accession>A0A9P9IT78</accession>
<dbReference type="InterPro" id="IPR016125">
    <property type="entry name" value="Peptidase_C15-like"/>
</dbReference>
<keyword evidence="7" id="KW-1185">Reference proteome</keyword>
<evidence type="ECO:0000256" key="1">
    <source>
        <dbReference type="ARBA" id="ARBA00006641"/>
    </source>
</evidence>
<organism evidence="6 7">
    <name type="scientific">Dendryphion nanum</name>
    <dbReference type="NCBI Taxonomy" id="256645"/>
    <lineage>
        <taxon>Eukaryota</taxon>
        <taxon>Fungi</taxon>
        <taxon>Dikarya</taxon>
        <taxon>Ascomycota</taxon>
        <taxon>Pezizomycotina</taxon>
        <taxon>Dothideomycetes</taxon>
        <taxon>Pleosporomycetidae</taxon>
        <taxon>Pleosporales</taxon>
        <taxon>Torulaceae</taxon>
        <taxon>Dendryphion</taxon>
    </lineage>
</organism>
<dbReference type="Proteomes" id="UP000700596">
    <property type="component" value="Unassembled WGS sequence"/>
</dbReference>
<comment type="similarity">
    <text evidence="1">Belongs to the peptidase C15 family.</text>
</comment>
<sequence>MPPKPSTTKVLVTGFGPFNNHPSNPSWTLTHALPSTHPKDPKITIATPPSPLTSAYHDILTAVQTLYTEHDPDIVLHIGLDDTPGDVRFKVEKSALREGYHELPDRKRRVFTRGENKTVFGKGPARLETGFDVGETVEAWEERVRGLKLAGAGSGGGEKVVGGKGKGKGMAGTQVEVVESDDVGNYTCGFIYYVGLSEMGKRRRKGDVVFLHVPWLESEEDVRVGVRVVEELIGVLVEGWKGR</sequence>
<evidence type="ECO:0000313" key="7">
    <source>
        <dbReference type="Proteomes" id="UP000700596"/>
    </source>
</evidence>
<dbReference type="PANTHER" id="PTHR23402">
    <property type="entry name" value="PROTEASE FAMILY C15 PYROGLUTAMYL-PEPTIDASE I-RELATED"/>
    <property type="match status" value="1"/>
</dbReference>
<protein>
    <recommendedName>
        <fullName evidence="8">Peptidase C15, pyroglutamyl peptidase I-like protein</fullName>
    </recommendedName>
</protein>
<dbReference type="OrthoDB" id="407146at2759"/>
<evidence type="ECO:0000256" key="3">
    <source>
        <dbReference type="ARBA" id="ARBA00022670"/>
    </source>
</evidence>
<dbReference type="Gene3D" id="3.40.630.20">
    <property type="entry name" value="Peptidase C15, pyroglutamyl peptidase I-like"/>
    <property type="match status" value="1"/>
</dbReference>
<dbReference type="InterPro" id="IPR000816">
    <property type="entry name" value="Peptidase_C15"/>
</dbReference>
<name>A0A9P9IT78_9PLEO</name>
<comment type="caution">
    <text evidence="6">The sequence shown here is derived from an EMBL/GenBank/DDBJ whole genome shotgun (WGS) entry which is preliminary data.</text>
</comment>
<dbReference type="GO" id="GO:0005829">
    <property type="term" value="C:cytosol"/>
    <property type="evidence" value="ECO:0007669"/>
    <property type="project" value="InterPro"/>
</dbReference>
<dbReference type="Pfam" id="PF01470">
    <property type="entry name" value="Peptidase_C15"/>
    <property type="match status" value="1"/>
</dbReference>
<keyword evidence="3" id="KW-0645">Protease</keyword>
<dbReference type="EMBL" id="JAGMWT010000004">
    <property type="protein sequence ID" value="KAH7130129.1"/>
    <property type="molecule type" value="Genomic_DNA"/>
</dbReference>
<evidence type="ECO:0000256" key="2">
    <source>
        <dbReference type="ARBA" id="ARBA00022490"/>
    </source>
</evidence>
<dbReference type="AlphaFoldDB" id="A0A9P9IT78"/>
<proteinExistence type="inferred from homology"/>
<evidence type="ECO:0000256" key="4">
    <source>
        <dbReference type="ARBA" id="ARBA00022801"/>
    </source>
</evidence>
<keyword evidence="2" id="KW-0963">Cytoplasm</keyword>
<dbReference type="PRINTS" id="PR00706">
    <property type="entry name" value="PYROGLUPTASE"/>
</dbReference>
<dbReference type="SUPFAM" id="SSF53182">
    <property type="entry name" value="Pyrrolidone carboxyl peptidase (pyroglutamate aminopeptidase)"/>
    <property type="match status" value="1"/>
</dbReference>
<keyword evidence="5" id="KW-0788">Thiol protease</keyword>
<evidence type="ECO:0000256" key="5">
    <source>
        <dbReference type="ARBA" id="ARBA00022807"/>
    </source>
</evidence>
<dbReference type="GO" id="GO:0006508">
    <property type="term" value="P:proteolysis"/>
    <property type="evidence" value="ECO:0007669"/>
    <property type="project" value="UniProtKB-KW"/>
</dbReference>
<keyword evidence="4" id="KW-0378">Hydrolase</keyword>
<dbReference type="PANTHER" id="PTHR23402:SF1">
    <property type="entry name" value="PYROGLUTAMYL-PEPTIDASE I"/>
    <property type="match status" value="1"/>
</dbReference>
<dbReference type="GO" id="GO:0016920">
    <property type="term" value="F:pyroglutamyl-peptidase activity"/>
    <property type="evidence" value="ECO:0007669"/>
    <property type="project" value="InterPro"/>
</dbReference>
<dbReference type="InterPro" id="IPR036440">
    <property type="entry name" value="Peptidase_C15-like_sf"/>
</dbReference>
<reference evidence="6" key="1">
    <citation type="journal article" date="2021" name="Nat. Commun.">
        <title>Genetic determinants of endophytism in the Arabidopsis root mycobiome.</title>
        <authorList>
            <person name="Mesny F."/>
            <person name="Miyauchi S."/>
            <person name="Thiergart T."/>
            <person name="Pickel B."/>
            <person name="Atanasova L."/>
            <person name="Karlsson M."/>
            <person name="Huettel B."/>
            <person name="Barry K.W."/>
            <person name="Haridas S."/>
            <person name="Chen C."/>
            <person name="Bauer D."/>
            <person name="Andreopoulos W."/>
            <person name="Pangilinan J."/>
            <person name="LaButti K."/>
            <person name="Riley R."/>
            <person name="Lipzen A."/>
            <person name="Clum A."/>
            <person name="Drula E."/>
            <person name="Henrissat B."/>
            <person name="Kohler A."/>
            <person name="Grigoriev I.V."/>
            <person name="Martin F.M."/>
            <person name="Hacquard S."/>
        </authorList>
    </citation>
    <scope>NUCLEOTIDE SEQUENCE</scope>
    <source>
        <strain evidence="6">MPI-CAGE-CH-0243</strain>
    </source>
</reference>
<evidence type="ECO:0008006" key="8">
    <source>
        <dbReference type="Google" id="ProtNLM"/>
    </source>
</evidence>